<dbReference type="SMART" id="SM00323">
    <property type="entry name" value="RasGAP"/>
    <property type="match status" value="1"/>
</dbReference>
<dbReference type="GO" id="GO:0005096">
    <property type="term" value="F:GTPase activator activity"/>
    <property type="evidence" value="ECO:0007669"/>
    <property type="project" value="UniProtKB-KW"/>
</dbReference>
<dbReference type="InterPro" id="IPR008936">
    <property type="entry name" value="Rho_GTPase_activation_prot"/>
</dbReference>
<dbReference type="Pfam" id="PF00616">
    <property type="entry name" value="RasGAP"/>
    <property type="match status" value="1"/>
</dbReference>
<dbReference type="SUPFAM" id="SSF55961">
    <property type="entry name" value="Bet v1-like"/>
    <property type="match status" value="1"/>
</dbReference>
<protein>
    <recommendedName>
        <fullName evidence="3">Ras-GAP domain-containing protein</fullName>
    </recommendedName>
</protein>
<name>A0A024UTQ0_9STRA</name>
<dbReference type="RefSeq" id="XP_008863107.1">
    <property type="nucleotide sequence ID" value="XM_008864885.1"/>
</dbReference>
<dbReference type="InterPro" id="IPR023393">
    <property type="entry name" value="START-like_dom_sf"/>
</dbReference>
<dbReference type="InterPro" id="IPR001936">
    <property type="entry name" value="RasGAP_dom"/>
</dbReference>
<feature type="compositionally biased region" description="Polar residues" evidence="2">
    <location>
        <begin position="1"/>
        <end position="13"/>
    </location>
</feature>
<dbReference type="PANTHER" id="PTHR10194:SF60">
    <property type="entry name" value="RAS GTPASE-ACTIVATING PROTEIN RASKOL"/>
    <property type="match status" value="1"/>
</dbReference>
<dbReference type="VEuPathDB" id="FungiDB:H310_01694"/>
<evidence type="ECO:0000256" key="1">
    <source>
        <dbReference type="ARBA" id="ARBA00022468"/>
    </source>
</evidence>
<reference evidence="4" key="1">
    <citation type="submission" date="2013-12" db="EMBL/GenBank/DDBJ databases">
        <title>The Genome Sequence of Aphanomyces invadans NJM9701.</title>
        <authorList>
            <consortium name="The Broad Institute Genomics Platform"/>
            <person name="Russ C."/>
            <person name="Tyler B."/>
            <person name="van West P."/>
            <person name="Dieguez-Uribeondo J."/>
            <person name="Young S.K."/>
            <person name="Zeng Q."/>
            <person name="Gargeya S."/>
            <person name="Fitzgerald M."/>
            <person name="Abouelleil A."/>
            <person name="Alvarado L."/>
            <person name="Chapman S.B."/>
            <person name="Gainer-Dewar J."/>
            <person name="Goldberg J."/>
            <person name="Griggs A."/>
            <person name="Gujja S."/>
            <person name="Hansen M."/>
            <person name="Howarth C."/>
            <person name="Imamovic A."/>
            <person name="Ireland A."/>
            <person name="Larimer J."/>
            <person name="McCowan C."/>
            <person name="Murphy C."/>
            <person name="Pearson M."/>
            <person name="Poon T.W."/>
            <person name="Priest M."/>
            <person name="Roberts A."/>
            <person name="Saif S."/>
            <person name="Shea T."/>
            <person name="Sykes S."/>
            <person name="Wortman J."/>
            <person name="Nusbaum C."/>
            <person name="Birren B."/>
        </authorList>
    </citation>
    <scope>NUCLEOTIDE SEQUENCE [LARGE SCALE GENOMIC DNA]</scope>
    <source>
        <strain evidence="4">NJM9701</strain>
    </source>
</reference>
<feature type="domain" description="Ras-GAP" evidence="3">
    <location>
        <begin position="64"/>
        <end position="259"/>
    </location>
</feature>
<dbReference type="GeneID" id="20078744"/>
<dbReference type="OrthoDB" id="775356at2759"/>
<organism evidence="4">
    <name type="scientific">Aphanomyces invadans</name>
    <dbReference type="NCBI Taxonomy" id="157072"/>
    <lineage>
        <taxon>Eukaryota</taxon>
        <taxon>Sar</taxon>
        <taxon>Stramenopiles</taxon>
        <taxon>Oomycota</taxon>
        <taxon>Saprolegniomycetes</taxon>
        <taxon>Saprolegniales</taxon>
        <taxon>Verrucalvaceae</taxon>
        <taxon>Aphanomyces</taxon>
    </lineage>
</organism>
<evidence type="ECO:0000256" key="2">
    <source>
        <dbReference type="SAM" id="MobiDB-lite"/>
    </source>
</evidence>
<dbReference type="Gene3D" id="3.30.530.20">
    <property type="match status" value="1"/>
</dbReference>
<feature type="region of interest" description="Disordered" evidence="2">
    <location>
        <begin position="1"/>
        <end position="41"/>
    </location>
</feature>
<evidence type="ECO:0000259" key="3">
    <source>
        <dbReference type="PROSITE" id="PS50018"/>
    </source>
</evidence>
<dbReference type="PANTHER" id="PTHR10194">
    <property type="entry name" value="RAS GTPASE-ACTIVATING PROTEINS"/>
    <property type="match status" value="1"/>
</dbReference>
<dbReference type="Gene3D" id="1.10.506.10">
    <property type="entry name" value="GTPase Activation - p120gap, domain 1"/>
    <property type="match status" value="1"/>
</dbReference>
<sequence>MKTNDAGATTATDESPGCVEKSNRRRQRREMSSCSSSSNEDEIRRLAFTSDPDYHSARTLLQRKGDIKAMTHAYMSLFGDQFLAFVKAMVDAEVSHGSEDQAAEMIRGNTPCMKMLSEVAYVVGTGYLRDVLTGPMSVLFHLPESLEVNHEIVRDEATLEAHRAQLESLAQAILDRLVRSPFPPLLASLCLCLRRSVAARFHAHSDSVLGGFLFLRVVCPVVVMPYHSVVFPHLEKANLPSHARRSSILVAKLLQNLANNAFFKEDYMAPFNPFIRRNFPTVVAFYDRICQSVDVTTLATSIPPRDATPCCPSPLSIDEAWKVVRDRLDSPLDTFPLSVALPLQKPSMSNATTTLGDLSTASATLSLDRPKQKASSTTSWFNSTFFLSHRGGAPPPPLAFDQVFESQRHNPLDHHADLIQMAHTGLVALLNATNTAHEQDASATWTNGQTKRGVQVHSRVRRAVLELKASVVVAADPSTCLAYIAAPRGREIWSTWGHEVRELERLDCTSRILHRTNYGSKLPPFLLWCCMQLQDAVELESVFYPNESSDASHDKDDSEPATCATGDTPSHHALVFQVHAFICPLIGRHHVPYEVGDVPRRAASVGSRAVVRTQQRLRLEPDRQRKQQRRRCQTSRCDRHPRDICHSNGSCAGTAASQTISKAAPHTGQTQGRH</sequence>
<keyword evidence="1" id="KW-0343">GTPase activation</keyword>
<dbReference type="SUPFAM" id="SSF48350">
    <property type="entry name" value="GTPase activation domain, GAP"/>
    <property type="match status" value="1"/>
</dbReference>
<dbReference type="AlphaFoldDB" id="A0A024UTQ0"/>
<dbReference type="InterPro" id="IPR039360">
    <property type="entry name" value="Ras_GTPase"/>
</dbReference>
<dbReference type="eggNOG" id="KOG1826">
    <property type="taxonomic scope" value="Eukaryota"/>
</dbReference>
<accession>A0A024UTQ0</accession>
<dbReference type="STRING" id="157072.A0A024UTQ0"/>
<gene>
    <name evidence="4" type="ORF">H310_01694</name>
</gene>
<dbReference type="PROSITE" id="PS50018">
    <property type="entry name" value="RAS_GTPASE_ACTIV_2"/>
    <property type="match status" value="1"/>
</dbReference>
<evidence type="ECO:0000313" key="4">
    <source>
        <dbReference type="EMBL" id="ETW09302.1"/>
    </source>
</evidence>
<proteinExistence type="predicted"/>
<dbReference type="EMBL" id="KI913953">
    <property type="protein sequence ID" value="ETW09302.1"/>
    <property type="molecule type" value="Genomic_DNA"/>
</dbReference>
<feature type="region of interest" description="Disordered" evidence="2">
    <location>
        <begin position="618"/>
        <end position="639"/>
    </location>
</feature>